<proteinExistence type="inferred from homology"/>
<keyword evidence="4 10" id="KW-0812">Transmembrane</keyword>
<keyword evidence="9 10" id="KW-0807">Transducer</keyword>
<feature type="transmembrane region" description="Helical" evidence="11">
    <location>
        <begin position="112"/>
        <end position="134"/>
    </location>
</feature>
<protein>
    <submittedName>
        <fullName evidence="14">G-protein coupled receptor moody-like</fullName>
    </submittedName>
</protein>
<evidence type="ECO:0000256" key="1">
    <source>
        <dbReference type="ARBA" id="ARBA00004651"/>
    </source>
</evidence>
<dbReference type="PROSITE" id="PS00237">
    <property type="entry name" value="G_PROTEIN_RECEP_F1_1"/>
    <property type="match status" value="1"/>
</dbReference>
<dbReference type="Pfam" id="PF00001">
    <property type="entry name" value="7tm_1"/>
    <property type="match status" value="1"/>
</dbReference>
<evidence type="ECO:0000256" key="9">
    <source>
        <dbReference type="ARBA" id="ARBA00023224"/>
    </source>
</evidence>
<gene>
    <name evidence="14" type="primary">LOC106460553</name>
</gene>
<evidence type="ECO:0000259" key="12">
    <source>
        <dbReference type="PROSITE" id="PS50262"/>
    </source>
</evidence>
<dbReference type="Gene3D" id="1.20.1070.10">
    <property type="entry name" value="Rhodopsin 7-helix transmembrane proteins"/>
    <property type="match status" value="1"/>
</dbReference>
<feature type="transmembrane region" description="Helical" evidence="11">
    <location>
        <begin position="202"/>
        <end position="225"/>
    </location>
</feature>
<dbReference type="PROSITE" id="PS50262">
    <property type="entry name" value="G_PROTEIN_RECEP_F1_2"/>
    <property type="match status" value="1"/>
</dbReference>
<dbReference type="InterPro" id="IPR017452">
    <property type="entry name" value="GPCR_Rhodpsn_7TM"/>
</dbReference>
<feature type="transmembrane region" description="Helical" evidence="11">
    <location>
        <begin position="154"/>
        <end position="178"/>
    </location>
</feature>
<sequence>MTASISPFQSFTTQNKTETDLELSFTVIPVSQELAGVMYFAAFCIIVLSIVGICGNLLTIVALVRCPRVQSATAVFIVGLSVSDFIYCIWNLPFGTPEYIHHRWVFSNTLCILFPFVQYFNGGSSLLLISAITINRYILIVHPSVYKKVYRKRYIIAMIITILLFVLVLLLPTLVGAWGRFGYDEKTRECDMIEVNGRSSKYFLFTFGFSLPSVIIVFCYTRILCVMKRSSKRLQKYNNVQRNDQDAKKRLEEWRLTRMILIIFCSFVFCFLPQTVIKIRKAYVLTAKLQINLAIGMVNDNHKSQMSVGQSVGYTRFFRIP</sequence>
<keyword evidence="13" id="KW-1185">Reference proteome</keyword>
<name>A0ABM1B6D4_LIMPO</name>
<dbReference type="PRINTS" id="PR00237">
    <property type="entry name" value="GPCRRHODOPSN"/>
</dbReference>
<accession>A0ABM1B6D4</accession>
<keyword evidence="7 11" id="KW-0472">Membrane</keyword>
<feature type="transmembrane region" description="Helical" evidence="11">
    <location>
        <begin position="71"/>
        <end position="92"/>
    </location>
</feature>
<evidence type="ECO:0000256" key="11">
    <source>
        <dbReference type="SAM" id="Phobius"/>
    </source>
</evidence>
<evidence type="ECO:0000256" key="7">
    <source>
        <dbReference type="ARBA" id="ARBA00023136"/>
    </source>
</evidence>
<evidence type="ECO:0000256" key="4">
    <source>
        <dbReference type="ARBA" id="ARBA00022692"/>
    </source>
</evidence>
<evidence type="ECO:0000256" key="10">
    <source>
        <dbReference type="RuleBase" id="RU000688"/>
    </source>
</evidence>
<keyword evidence="5 11" id="KW-1133">Transmembrane helix</keyword>
<feature type="domain" description="G-protein coupled receptors family 1 profile" evidence="12">
    <location>
        <begin position="55"/>
        <end position="279"/>
    </location>
</feature>
<dbReference type="SMART" id="SM01381">
    <property type="entry name" value="7TM_GPCR_Srsx"/>
    <property type="match status" value="1"/>
</dbReference>
<evidence type="ECO:0000313" key="13">
    <source>
        <dbReference type="Proteomes" id="UP000694941"/>
    </source>
</evidence>
<dbReference type="RefSeq" id="XP_013775723.1">
    <property type="nucleotide sequence ID" value="XM_013920269.2"/>
</dbReference>
<dbReference type="SUPFAM" id="SSF81321">
    <property type="entry name" value="Family A G protein-coupled receptor-like"/>
    <property type="match status" value="1"/>
</dbReference>
<evidence type="ECO:0000256" key="8">
    <source>
        <dbReference type="ARBA" id="ARBA00023170"/>
    </source>
</evidence>
<evidence type="ECO:0000256" key="2">
    <source>
        <dbReference type="ARBA" id="ARBA00010663"/>
    </source>
</evidence>
<dbReference type="InterPro" id="IPR000276">
    <property type="entry name" value="GPCR_Rhodpsn"/>
</dbReference>
<organism evidence="13 14">
    <name type="scientific">Limulus polyphemus</name>
    <name type="common">Atlantic horseshoe crab</name>
    <dbReference type="NCBI Taxonomy" id="6850"/>
    <lineage>
        <taxon>Eukaryota</taxon>
        <taxon>Metazoa</taxon>
        <taxon>Ecdysozoa</taxon>
        <taxon>Arthropoda</taxon>
        <taxon>Chelicerata</taxon>
        <taxon>Merostomata</taxon>
        <taxon>Xiphosura</taxon>
        <taxon>Limulidae</taxon>
        <taxon>Limulus</taxon>
    </lineage>
</organism>
<evidence type="ECO:0000313" key="14">
    <source>
        <dbReference type="RefSeq" id="XP_013775723.1"/>
    </source>
</evidence>
<reference evidence="14" key="1">
    <citation type="submission" date="2025-08" db="UniProtKB">
        <authorList>
            <consortium name="RefSeq"/>
        </authorList>
    </citation>
    <scope>IDENTIFICATION</scope>
    <source>
        <tissue evidence="14">Muscle</tissue>
    </source>
</reference>
<keyword evidence="3" id="KW-1003">Cell membrane</keyword>
<dbReference type="Proteomes" id="UP000694941">
    <property type="component" value="Unplaced"/>
</dbReference>
<evidence type="ECO:0000256" key="6">
    <source>
        <dbReference type="ARBA" id="ARBA00023040"/>
    </source>
</evidence>
<keyword evidence="8 10" id="KW-0675">Receptor</keyword>
<feature type="transmembrane region" description="Helical" evidence="11">
    <location>
        <begin position="37"/>
        <end position="64"/>
    </location>
</feature>
<dbReference type="PANTHER" id="PTHR24228">
    <property type="entry name" value="B2 BRADYKININ RECEPTOR/ANGIOTENSIN II RECEPTOR"/>
    <property type="match status" value="1"/>
</dbReference>
<comment type="similarity">
    <text evidence="2 10">Belongs to the G-protein coupled receptor 1 family.</text>
</comment>
<dbReference type="GeneID" id="106460553"/>
<dbReference type="PANTHER" id="PTHR24228:SF74">
    <property type="entry name" value="G-PROTEIN COUPLED RECEPTORS FAMILY 1 PROFILE DOMAIN-CONTAINING PROTEIN"/>
    <property type="match status" value="1"/>
</dbReference>
<comment type="subcellular location">
    <subcellularLocation>
        <location evidence="1">Cell membrane</location>
        <topology evidence="1">Multi-pass membrane protein</topology>
    </subcellularLocation>
</comment>
<keyword evidence="6 10" id="KW-0297">G-protein coupled receptor</keyword>
<feature type="transmembrane region" description="Helical" evidence="11">
    <location>
        <begin position="259"/>
        <end position="277"/>
    </location>
</feature>
<evidence type="ECO:0000256" key="5">
    <source>
        <dbReference type="ARBA" id="ARBA00022989"/>
    </source>
</evidence>
<evidence type="ECO:0000256" key="3">
    <source>
        <dbReference type="ARBA" id="ARBA00022475"/>
    </source>
</evidence>